<dbReference type="InterPro" id="IPR051817">
    <property type="entry name" value="FDH_cytochrome_b556_subunit"/>
</dbReference>
<dbReference type="GO" id="GO:0005886">
    <property type="term" value="C:plasma membrane"/>
    <property type="evidence" value="ECO:0007669"/>
    <property type="project" value="UniProtKB-SubCell"/>
</dbReference>
<organism evidence="8 9">
    <name type="scientific">Candidatus Abyssobacteria bacterium SURF_17</name>
    <dbReference type="NCBI Taxonomy" id="2093361"/>
    <lineage>
        <taxon>Bacteria</taxon>
        <taxon>Pseudomonadati</taxon>
        <taxon>Candidatus Hydrogenedentota</taxon>
        <taxon>Candidatus Abyssobacteria</taxon>
    </lineage>
</organism>
<comment type="caution">
    <text evidence="8">The sequence shown here is derived from an EMBL/GenBank/DDBJ whole genome shotgun (WGS) entry which is preliminary data.</text>
</comment>
<proteinExistence type="inferred from homology"/>
<keyword evidence="4 7" id="KW-0812">Transmembrane</keyword>
<comment type="subcellular location">
    <subcellularLocation>
        <location evidence="1">Cell membrane</location>
        <topology evidence="1">Multi-pass membrane protein</topology>
    </subcellularLocation>
</comment>
<evidence type="ECO:0000313" key="9">
    <source>
        <dbReference type="Proteomes" id="UP000285961"/>
    </source>
</evidence>
<evidence type="ECO:0000256" key="5">
    <source>
        <dbReference type="ARBA" id="ARBA00022989"/>
    </source>
</evidence>
<gene>
    <name evidence="8" type="ORF">C4532_17625</name>
</gene>
<feature type="transmembrane region" description="Helical" evidence="7">
    <location>
        <begin position="195"/>
        <end position="218"/>
    </location>
</feature>
<evidence type="ECO:0000313" key="8">
    <source>
        <dbReference type="EMBL" id="RJP65451.1"/>
    </source>
</evidence>
<feature type="transmembrane region" description="Helical" evidence="7">
    <location>
        <begin position="9"/>
        <end position="27"/>
    </location>
</feature>
<dbReference type="Pfam" id="PF03916">
    <property type="entry name" value="NrfD"/>
    <property type="match status" value="1"/>
</dbReference>
<sequence length="392" mass="42999">MIRLKFVKAILWFFVGIAATVTVFRFLKGLGTVTALTDTTPWGLWIGFDVLGGVALAAGGFVMAASVYIFHLEKYRPIVRPAVLTAFLGYAAVVGGLMFDIGIPWNIWRPMFFWQHHSALFEVAWCVMLYFTVLGLEFAPVVLERFRAPLFQTLYKILKALTLPLVIFGIILSTLHQSSLGTLFLIMPYRVHPLWYSSILPILFFVSAIGLGLSMVMVESLVSSWLYKKHLEKDLLSGLAKAAAYVLGIYALLKLGDLAFSGKLPLLFNGSWESNLFLFELLISAILPATLFGSPKVRQSTAGLATAAGLAVFGFVLNRIDVSGLATISTTGSAYFPSWSEFAISIGIVSAAALVFFFFVENFVVYEAPRGAGEDQYKLPTADPISGARLGW</sequence>
<dbReference type="Proteomes" id="UP000285961">
    <property type="component" value="Unassembled WGS sequence"/>
</dbReference>
<feature type="transmembrane region" description="Helical" evidence="7">
    <location>
        <begin position="42"/>
        <end position="70"/>
    </location>
</feature>
<dbReference type="AlphaFoldDB" id="A0A419EQ63"/>
<feature type="transmembrane region" description="Helical" evidence="7">
    <location>
        <begin position="301"/>
        <end position="320"/>
    </location>
</feature>
<keyword evidence="3" id="KW-1003">Cell membrane</keyword>
<dbReference type="PANTHER" id="PTHR30074:SF4">
    <property type="entry name" value="NI_FE-HYDROGENASE 2 B-TYPE CYTOCHROME SUBUNIT-RELATED"/>
    <property type="match status" value="1"/>
</dbReference>
<evidence type="ECO:0000256" key="1">
    <source>
        <dbReference type="ARBA" id="ARBA00004651"/>
    </source>
</evidence>
<evidence type="ECO:0000256" key="4">
    <source>
        <dbReference type="ARBA" id="ARBA00022692"/>
    </source>
</evidence>
<feature type="transmembrane region" description="Helical" evidence="7">
    <location>
        <begin position="276"/>
        <end position="294"/>
    </location>
</feature>
<keyword evidence="6 7" id="KW-0472">Membrane</keyword>
<name>A0A419EQ63_9BACT</name>
<dbReference type="InterPro" id="IPR005614">
    <property type="entry name" value="NrfD-like"/>
</dbReference>
<comment type="similarity">
    <text evidence="2">Belongs to the NrfD family.</text>
</comment>
<accession>A0A419EQ63</accession>
<feature type="non-terminal residue" evidence="8">
    <location>
        <position position="392"/>
    </location>
</feature>
<feature type="transmembrane region" description="Helical" evidence="7">
    <location>
        <begin position="155"/>
        <end position="175"/>
    </location>
</feature>
<evidence type="ECO:0000256" key="2">
    <source>
        <dbReference type="ARBA" id="ARBA00008929"/>
    </source>
</evidence>
<feature type="transmembrane region" description="Helical" evidence="7">
    <location>
        <begin position="340"/>
        <end position="360"/>
    </location>
</feature>
<evidence type="ECO:0000256" key="6">
    <source>
        <dbReference type="ARBA" id="ARBA00023136"/>
    </source>
</evidence>
<dbReference type="GO" id="GO:0009061">
    <property type="term" value="P:anaerobic respiration"/>
    <property type="evidence" value="ECO:0007669"/>
    <property type="project" value="TreeGrafter"/>
</dbReference>
<feature type="transmembrane region" description="Helical" evidence="7">
    <location>
        <begin position="119"/>
        <end position="143"/>
    </location>
</feature>
<keyword evidence="5 7" id="KW-1133">Transmembrane helix</keyword>
<dbReference type="PANTHER" id="PTHR30074">
    <property type="entry name" value="FORMATE DEHYDROGENASE, NITRATE-INDUCIBLE, CYTOCHROME B556 FDN SUBUNIT"/>
    <property type="match status" value="1"/>
</dbReference>
<evidence type="ECO:0000256" key="7">
    <source>
        <dbReference type="SAM" id="Phobius"/>
    </source>
</evidence>
<feature type="transmembrane region" description="Helical" evidence="7">
    <location>
        <begin position="82"/>
        <end position="107"/>
    </location>
</feature>
<feature type="transmembrane region" description="Helical" evidence="7">
    <location>
        <begin position="239"/>
        <end position="256"/>
    </location>
</feature>
<protein>
    <submittedName>
        <fullName evidence="8">Ni/Fe-hydrogenase cytochrome b subunit</fullName>
    </submittedName>
</protein>
<dbReference type="EMBL" id="QZKI01000126">
    <property type="protein sequence ID" value="RJP65451.1"/>
    <property type="molecule type" value="Genomic_DNA"/>
</dbReference>
<reference evidence="8 9" key="1">
    <citation type="journal article" date="2017" name="ISME J.">
        <title>Energy and carbon metabolisms in a deep terrestrial subsurface fluid microbial community.</title>
        <authorList>
            <person name="Momper L."/>
            <person name="Jungbluth S.P."/>
            <person name="Lee M.D."/>
            <person name="Amend J.P."/>
        </authorList>
    </citation>
    <scope>NUCLEOTIDE SEQUENCE [LARGE SCALE GENOMIC DNA]</scope>
    <source>
        <strain evidence="8">SURF_17</strain>
    </source>
</reference>
<evidence type="ECO:0000256" key="3">
    <source>
        <dbReference type="ARBA" id="ARBA00022475"/>
    </source>
</evidence>